<gene>
    <name evidence="10" type="ORF">QX51_04255</name>
</gene>
<keyword evidence="6" id="KW-0418">Kinase</keyword>
<evidence type="ECO:0000313" key="11">
    <source>
        <dbReference type="Proteomes" id="UP000031189"/>
    </source>
</evidence>
<dbReference type="InterPro" id="IPR003661">
    <property type="entry name" value="HisK_dim/P_dom"/>
</dbReference>
<comment type="subcellular location">
    <subcellularLocation>
        <location evidence="2">Membrane</location>
    </subcellularLocation>
</comment>
<evidence type="ECO:0000256" key="1">
    <source>
        <dbReference type="ARBA" id="ARBA00000085"/>
    </source>
</evidence>
<dbReference type="SMART" id="SM00387">
    <property type="entry name" value="HATPase_c"/>
    <property type="match status" value="1"/>
</dbReference>
<dbReference type="InterPro" id="IPR011123">
    <property type="entry name" value="Y_Y_Y"/>
</dbReference>
<evidence type="ECO:0000256" key="4">
    <source>
        <dbReference type="ARBA" id="ARBA00022553"/>
    </source>
</evidence>
<dbReference type="PRINTS" id="PR00344">
    <property type="entry name" value="BCTRLSENSOR"/>
</dbReference>
<dbReference type="OrthoDB" id="9813394at2"/>
<dbReference type="GO" id="GO:0016020">
    <property type="term" value="C:membrane"/>
    <property type="evidence" value="ECO:0007669"/>
    <property type="project" value="UniProtKB-SubCell"/>
</dbReference>
<evidence type="ECO:0000259" key="9">
    <source>
        <dbReference type="PROSITE" id="PS50109"/>
    </source>
</evidence>
<dbReference type="FunFam" id="3.30.565.10:FF:000006">
    <property type="entry name" value="Sensor histidine kinase WalK"/>
    <property type="match status" value="1"/>
</dbReference>
<dbReference type="SUPFAM" id="SSF47384">
    <property type="entry name" value="Homodimeric domain of signal transducing histidine kinase"/>
    <property type="match status" value="1"/>
</dbReference>
<feature type="domain" description="Histidine kinase" evidence="9">
    <location>
        <begin position="853"/>
        <end position="1072"/>
    </location>
</feature>
<dbReference type="SMART" id="SM00388">
    <property type="entry name" value="HisKA"/>
    <property type="match status" value="1"/>
</dbReference>
<keyword evidence="11" id="KW-1185">Reference proteome</keyword>
<dbReference type="Gene3D" id="2.130.10.10">
    <property type="entry name" value="YVTN repeat-like/Quinoprotein amine dehydrogenase"/>
    <property type="match status" value="3"/>
</dbReference>
<dbReference type="Proteomes" id="UP000031189">
    <property type="component" value="Unassembled WGS sequence"/>
</dbReference>
<evidence type="ECO:0000256" key="7">
    <source>
        <dbReference type="ARBA" id="ARBA00023012"/>
    </source>
</evidence>
<dbReference type="InterPro" id="IPR003594">
    <property type="entry name" value="HATPase_dom"/>
</dbReference>
<dbReference type="EMBL" id="JWHR01000047">
    <property type="protein sequence ID" value="KHS58151.1"/>
    <property type="molecule type" value="Genomic_DNA"/>
</dbReference>
<dbReference type="InterPro" id="IPR036097">
    <property type="entry name" value="HisK_dim/P_sf"/>
</dbReference>
<evidence type="ECO:0000313" key="10">
    <source>
        <dbReference type="EMBL" id="KHS58151.1"/>
    </source>
</evidence>
<evidence type="ECO:0000256" key="5">
    <source>
        <dbReference type="ARBA" id="ARBA00022679"/>
    </source>
</evidence>
<dbReference type="SUPFAM" id="SSF55874">
    <property type="entry name" value="ATPase domain of HSP90 chaperone/DNA topoisomerase II/histidine kinase"/>
    <property type="match status" value="1"/>
</dbReference>
<dbReference type="EC" id="2.7.13.3" evidence="3"/>
<dbReference type="Pfam" id="PF07495">
    <property type="entry name" value="Y_Y_Y"/>
    <property type="match status" value="1"/>
</dbReference>
<keyword evidence="8" id="KW-0812">Transmembrane</keyword>
<dbReference type="InterPro" id="IPR004358">
    <property type="entry name" value="Sig_transdc_His_kin-like_C"/>
</dbReference>
<accession>A0A0B3VMZ8</accession>
<dbReference type="AlphaFoldDB" id="A0A0B3VMZ8"/>
<dbReference type="InterPro" id="IPR013783">
    <property type="entry name" value="Ig-like_fold"/>
</dbReference>
<evidence type="ECO:0000256" key="2">
    <source>
        <dbReference type="ARBA" id="ARBA00004370"/>
    </source>
</evidence>
<dbReference type="InterPro" id="IPR036890">
    <property type="entry name" value="HATPase_C_sf"/>
</dbReference>
<dbReference type="PANTHER" id="PTHR43547:SF2">
    <property type="entry name" value="HYBRID SIGNAL TRANSDUCTION HISTIDINE KINASE C"/>
    <property type="match status" value="1"/>
</dbReference>
<keyword evidence="5" id="KW-0808">Transferase</keyword>
<organism evidence="10 11">
    <name type="scientific">Terrisporobacter othiniensis</name>
    <dbReference type="NCBI Taxonomy" id="1577792"/>
    <lineage>
        <taxon>Bacteria</taxon>
        <taxon>Bacillati</taxon>
        <taxon>Bacillota</taxon>
        <taxon>Clostridia</taxon>
        <taxon>Peptostreptococcales</taxon>
        <taxon>Peptostreptococcaceae</taxon>
        <taxon>Terrisporobacter</taxon>
    </lineage>
</organism>
<keyword evidence="4" id="KW-0597">Phosphoprotein</keyword>
<dbReference type="Pfam" id="PF02518">
    <property type="entry name" value="HATPase_c"/>
    <property type="match status" value="1"/>
</dbReference>
<dbReference type="RefSeq" id="WP_039678672.1">
    <property type="nucleotide sequence ID" value="NZ_JAXECK010000017.1"/>
</dbReference>
<dbReference type="InterPro" id="IPR011110">
    <property type="entry name" value="Reg_prop"/>
</dbReference>
<dbReference type="InterPro" id="IPR015943">
    <property type="entry name" value="WD40/YVTN_repeat-like_dom_sf"/>
</dbReference>
<dbReference type="STRING" id="1577792.QX51_04255"/>
<dbReference type="PANTHER" id="PTHR43547">
    <property type="entry name" value="TWO-COMPONENT HISTIDINE KINASE"/>
    <property type="match status" value="1"/>
</dbReference>
<dbReference type="GO" id="GO:0000155">
    <property type="term" value="F:phosphorelay sensor kinase activity"/>
    <property type="evidence" value="ECO:0007669"/>
    <property type="project" value="InterPro"/>
</dbReference>
<dbReference type="PROSITE" id="PS50109">
    <property type="entry name" value="HIS_KIN"/>
    <property type="match status" value="1"/>
</dbReference>
<dbReference type="Gene3D" id="3.30.565.10">
    <property type="entry name" value="Histidine kinase-like ATPase, C-terminal domain"/>
    <property type="match status" value="1"/>
</dbReference>
<reference evidence="10 11" key="1">
    <citation type="submission" date="2014-12" db="EMBL/GenBank/DDBJ databases">
        <title>Draft genome sequence of Terrisporobacter sp. 08-306576, isolated from the blood culture of a bacteremia patient.</title>
        <authorList>
            <person name="Lund L.C."/>
            <person name="Sydenham T.V."/>
            <person name="Hogh S.V."/>
            <person name="Skov M.N."/>
            <person name="Kemp M."/>
            <person name="Justesen U.S."/>
        </authorList>
    </citation>
    <scope>NUCLEOTIDE SEQUENCE [LARGE SCALE GENOMIC DNA]</scope>
    <source>
        <strain evidence="10 11">08-306576</strain>
    </source>
</reference>
<keyword evidence="8" id="KW-1133">Transmembrane helix</keyword>
<protein>
    <recommendedName>
        <fullName evidence="3">histidine kinase</fullName>
        <ecNumber evidence="3">2.7.13.3</ecNumber>
    </recommendedName>
</protein>
<dbReference type="InterPro" id="IPR005467">
    <property type="entry name" value="His_kinase_dom"/>
</dbReference>
<feature type="transmembrane region" description="Helical" evidence="8">
    <location>
        <begin position="792"/>
        <end position="812"/>
    </location>
</feature>
<comment type="caution">
    <text evidence="10">The sequence shown here is derived from an EMBL/GenBank/DDBJ whole genome shotgun (WGS) entry which is preliminary data.</text>
</comment>
<keyword evidence="7" id="KW-0902">Two-component regulatory system</keyword>
<name>A0A0B3VMZ8_9FIRM</name>
<dbReference type="Pfam" id="PF07494">
    <property type="entry name" value="Reg_prop"/>
    <property type="match status" value="6"/>
</dbReference>
<evidence type="ECO:0000256" key="8">
    <source>
        <dbReference type="SAM" id="Phobius"/>
    </source>
</evidence>
<dbReference type="CDD" id="cd00082">
    <property type="entry name" value="HisKA"/>
    <property type="match status" value="1"/>
</dbReference>
<dbReference type="Pfam" id="PF00512">
    <property type="entry name" value="HisKA"/>
    <property type="match status" value="1"/>
</dbReference>
<proteinExistence type="predicted"/>
<dbReference type="Gene3D" id="2.60.40.10">
    <property type="entry name" value="Immunoglobulins"/>
    <property type="match status" value="1"/>
</dbReference>
<sequence length="1081" mass="124536">MKLKIIIILILLNILIPIKSYAEILSDSKFESISIDEGLSNEYVTSIFQDSKGYMWIGTKDGLNRYDGENIKIYNCKTEDKNTLSSTYITDVEEDSDGNLWIATDYGLDFLVADTDSIVRMKDLENDKYNLGSLKITSLLKSNYDENIMWVGTEDGLIRIDIASEKAEAFYHDKNDSNSLTNSSITDLEEGENGTLWVGTKHGINVIYKNFKVNRNKNELYTNDLFIYRISRDNSGNVWISTKEGIIVYNKKEYEKGFVWIIDDVIKEYDINKKKISNVYDTGYSEIELNNNFIFNDSKNNAWLSSSSGVVKIQADEYKIEKIKKNSNLKNSISSNVITCFYEDSNETMWIGTDKGANILNDDIPLNYVNKEQGKDIVSIVQQNNYIWVATKFNGIYIYDSENGNLVKRMYEESDFNLSNRYIKSLYNIHDKYIVIVTNKEIKYIDTEENTYEEVLVEDGYNGELNYLYENGKYIWVATAKDFYCTEIDDGKRVYYSEYMKELGINPGRIKYILQDYKDENIIWLGGIDVGLIKFHKDKGVIERYTNDPSNKNSLINNYINCMIFDNKGNLWIGSNIGLSKFDIKANRFTSYTTAEGLTNNFINSILISDNGNIWISTNKGLNKFDVKKQDFINFTQKDGLYGFQFNLNSSLKLENGNMIFGSTDGYTYFDPDDIKNYKKIDNEVVIGDIFIGEDKVFYDGNELILGYKDKDLSINYFLPNYENINHITYEYMLEGIDSDWQYADSRSRIDFKSLESGKYTLKIRARGAHGELTKGISMNIRVKNPIWKTPLAYLIYIFMTLALFIYIFNYVKILQHLVDQKTMKLNKQLEENKKLSKEIIEHEKFKNNYFVNLSHELRTPINIIVSTIQLINSFGSNLTYEKINQYMNIISKNCDNLLKIINDIIDSSKIETGKYKIHKKNNDIVYIVEEAALNMSKFIEENGLILIIDPDIEEKTISCDETEIQRCIVNLLANAIKFTGEGGEIRVYIKEVENNIEITVEDTGIGISKEDQEFIFKRFSQVEGTGPINVSSSGIGLTLVKYIAELHGGDIRLESELNKGSKFTIILPDILENIEANKNI</sequence>
<evidence type="ECO:0000256" key="6">
    <source>
        <dbReference type="ARBA" id="ARBA00022777"/>
    </source>
</evidence>
<dbReference type="Gene3D" id="1.10.287.130">
    <property type="match status" value="1"/>
</dbReference>
<evidence type="ECO:0000256" key="3">
    <source>
        <dbReference type="ARBA" id="ARBA00012438"/>
    </source>
</evidence>
<dbReference type="SUPFAM" id="SSF63829">
    <property type="entry name" value="Calcium-dependent phosphotriesterase"/>
    <property type="match status" value="3"/>
</dbReference>
<keyword evidence="8" id="KW-0472">Membrane</keyword>
<comment type="catalytic activity">
    <reaction evidence="1">
        <text>ATP + protein L-histidine = ADP + protein N-phospho-L-histidine.</text>
        <dbReference type="EC" id="2.7.13.3"/>
    </reaction>
</comment>